<organism evidence="1 2">
    <name type="scientific">Trametes sanguinea</name>
    <dbReference type="NCBI Taxonomy" id="158606"/>
    <lineage>
        <taxon>Eukaryota</taxon>
        <taxon>Fungi</taxon>
        <taxon>Dikarya</taxon>
        <taxon>Basidiomycota</taxon>
        <taxon>Agaricomycotina</taxon>
        <taxon>Agaricomycetes</taxon>
        <taxon>Polyporales</taxon>
        <taxon>Polyporaceae</taxon>
        <taxon>Trametes</taxon>
    </lineage>
</organism>
<keyword evidence="2" id="KW-1185">Reference proteome</keyword>
<protein>
    <submittedName>
        <fullName evidence="1">Uncharacterized protein</fullName>
    </submittedName>
</protein>
<comment type="caution">
    <text evidence="1">The sequence shown here is derived from an EMBL/GenBank/DDBJ whole genome shotgun (WGS) entry which is preliminary data.</text>
</comment>
<accession>A0ACC1MGN1</accession>
<reference evidence="1" key="1">
    <citation type="submission" date="2022-08" db="EMBL/GenBank/DDBJ databases">
        <title>Genome Sequence of Pycnoporus sanguineus.</title>
        <authorList>
            <person name="Buettner E."/>
        </authorList>
    </citation>
    <scope>NUCLEOTIDE SEQUENCE</scope>
    <source>
        <strain evidence="1">CG-C14</strain>
    </source>
</reference>
<sequence length="244" mass="27289">MASIYDKALKRKDFSGIVSKDDAKKKPGSTKKSDVKEDDPKAGADIGKIVNLMAGDANRISMTVSALYFIYGAPFEIVIASIFLYQLLGISAFTGFFVLLLSWPLNNFVSRRAVRIQKGLSTARDKRMGVLNELISAVKFIKFFAWEDRWIERVLKAREVEMQWMIKARINSICFSLIWTCAPILVSVSSFATYVAQGNELTIGTAFTAIALFQMIRMPLNVIPAWIVQVLQAGSIMNPSWLCL</sequence>
<evidence type="ECO:0000313" key="1">
    <source>
        <dbReference type="EMBL" id="KAJ2966170.1"/>
    </source>
</evidence>
<gene>
    <name evidence="1" type="ORF">NUW54_g13887</name>
</gene>
<dbReference type="Proteomes" id="UP001144978">
    <property type="component" value="Unassembled WGS sequence"/>
</dbReference>
<dbReference type="EMBL" id="JANSHE010006748">
    <property type="protein sequence ID" value="KAJ2966170.1"/>
    <property type="molecule type" value="Genomic_DNA"/>
</dbReference>
<name>A0ACC1MGN1_9APHY</name>
<proteinExistence type="predicted"/>
<evidence type="ECO:0000313" key="2">
    <source>
        <dbReference type="Proteomes" id="UP001144978"/>
    </source>
</evidence>